<gene>
    <name evidence="1" type="ORF">BU25DRAFT_445614</name>
</gene>
<protein>
    <submittedName>
        <fullName evidence="1">Uncharacterized protein</fullName>
    </submittedName>
</protein>
<accession>A0ACB6SBY4</accession>
<evidence type="ECO:0000313" key="1">
    <source>
        <dbReference type="EMBL" id="KAF2631483.1"/>
    </source>
</evidence>
<keyword evidence="2" id="KW-1185">Reference proteome</keyword>
<reference evidence="1" key="1">
    <citation type="journal article" date="2020" name="Stud. Mycol.">
        <title>101 Dothideomycetes genomes: a test case for predicting lifestyles and emergence of pathogens.</title>
        <authorList>
            <person name="Haridas S."/>
            <person name="Albert R."/>
            <person name="Binder M."/>
            <person name="Bloem J."/>
            <person name="Labutti K."/>
            <person name="Salamov A."/>
            <person name="Andreopoulos B."/>
            <person name="Baker S."/>
            <person name="Barry K."/>
            <person name="Bills G."/>
            <person name="Bluhm B."/>
            <person name="Cannon C."/>
            <person name="Castanera R."/>
            <person name="Culley D."/>
            <person name="Daum C."/>
            <person name="Ezra D."/>
            <person name="Gonzalez J."/>
            <person name="Henrissat B."/>
            <person name="Kuo A."/>
            <person name="Liang C."/>
            <person name="Lipzen A."/>
            <person name="Lutzoni F."/>
            <person name="Magnuson J."/>
            <person name="Mondo S."/>
            <person name="Nolan M."/>
            <person name="Ohm R."/>
            <person name="Pangilinan J."/>
            <person name="Park H.-J."/>
            <person name="Ramirez L."/>
            <person name="Alfaro M."/>
            <person name="Sun H."/>
            <person name="Tritt A."/>
            <person name="Yoshinaga Y."/>
            <person name="Zwiers L.-H."/>
            <person name="Turgeon B."/>
            <person name="Goodwin S."/>
            <person name="Spatafora J."/>
            <person name="Crous P."/>
            <person name="Grigoriev I."/>
        </authorList>
    </citation>
    <scope>NUCLEOTIDE SEQUENCE</scope>
    <source>
        <strain evidence="1">CBS 525.71</strain>
    </source>
</reference>
<sequence length="898" mass="100463">MGVSSSQPIPSSQDNRPSSNTAKPAATPNLAKRAPRYTPTMDDEAASQQLMSEARATHTTDYEGPAIPLNLDGASQDTIANTSGSSKKKAKKARRKQLADSQTSPRNTFRGSPLPTYSLKDLQAFVGPSPSKSQAFPSTMPSTQIEVPDTQTELQANDAPSPTPLTSSQAIPVHVSKKKSKKDKRNMLAEADLNNGNTIPATPYEEAIDGTMPTPSEATEGQASRKRRRKHKSRTSMNSLDFNPTGVAETPVATQEVTSGGPAEGSDEHSGVPDVEEQPLVPRALLNNLKAERLQRSQSARKAPEPANTRQDALEAVPANGDAEAELAEATDTATAVRTPGTTQSASKKKRIKKDKQITETPILDWEAPVRNLDETPAQPFSFEYSDGTEPTKSSRKSSRKSNRRKRSPKDTKLVRYSIGGVARAARLSRVDPNKTYQRARDDDDDERTAADKALEKTHELGQPPDKRTSGRFTADEEELLRRAIRDYQERNYLDTADLVEIIHWSHARKNEMGENTTDQTEEQFKKDVSAFWDEIKSAGLLRTFRDVKKHVRAQYHTCQRGHWSQDEEEQLRELANLHPGNWKLIGTQLNRLELDVYNRWKDYVRHGENRATKRWSTDEEESFVDVLSTVCQRIEDYRAETGQPPLDDYTPFINWHEVCREMGDTRSRLQCQTKWKSMRARFPPATVDVEIKPRKTRKTPPPGQVVAEAEESQKKRRKSSAKKVRESAYPIGELNPPGPEDMLWGDKFDLVALLIEQAAANDCESDDQIVWQDIAEKMNHTWSVRTLQTAYKQLHEVVLEDDADENLKMALTSLYGFIKKNHINEVEDRYQPAQDGEANGEVAPHANSSKKRKRQSGAGSGKASAKKRNKATPNAPKTFKSKELITDSDNEESEPEL</sequence>
<dbReference type="EMBL" id="MU006704">
    <property type="protein sequence ID" value="KAF2631483.1"/>
    <property type="molecule type" value="Genomic_DNA"/>
</dbReference>
<organism evidence="1 2">
    <name type="scientific">Macroventuria anomochaeta</name>
    <dbReference type="NCBI Taxonomy" id="301207"/>
    <lineage>
        <taxon>Eukaryota</taxon>
        <taxon>Fungi</taxon>
        <taxon>Dikarya</taxon>
        <taxon>Ascomycota</taxon>
        <taxon>Pezizomycotina</taxon>
        <taxon>Dothideomycetes</taxon>
        <taxon>Pleosporomycetidae</taxon>
        <taxon>Pleosporales</taxon>
        <taxon>Pleosporineae</taxon>
        <taxon>Didymellaceae</taxon>
        <taxon>Macroventuria</taxon>
    </lineage>
</organism>
<dbReference type="Proteomes" id="UP000799754">
    <property type="component" value="Unassembled WGS sequence"/>
</dbReference>
<evidence type="ECO:0000313" key="2">
    <source>
        <dbReference type="Proteomes" id="UP000799754"/>
    </source>
</evidence>
<proteinExistence type="predicted"/>
<name>A0ACB6SBY4_9PLEO</name>
<comment type="caution">
    <text evidence="1">The sequence shown here is derived from an EMBL/GenBank/DDBJ whole genome shotgun (WGS) entry which is preliminary data.</text>
</comment>